<organism evidence="2 3">
    <name type="scientific">Thyridium curvatum</name>
    <dbReference type="NCBI Taxonomy" id="1093900"/>
    <lineage>
        <taxon>Eukaryota</taxon>
        <taxon>Fungi</taxon>
        <taxon>Dikarya</taxon>
        <taxon>Ascomycota</taxon>
        <taxon>Pezizomycotina</taxon>
        <taxon>Sordariomycetes</taxon>
        <taxon>Sordariomycetidae</taxon>
        <taxon>Thyridiales</taxon>
        <taxon>Thyridiaceae</taxon>
        <taxon>Thyridium</taxon>
    </lineage>
</organism>
<evidence type="ECO:0000313" key="2">
    <source>
        <dbReference type="EMBL" id="TPX08581.1"/>
    </source>
</evidence>
<gene>
    <name evidence="2" type="ORF">E0L32_009920</name>
</gene>
<dbReference type="Proteomes" id="UP000319257">
    <property type="component" value="Unassembled WGS sequence"/>
</dbReference>
<proteinExistence type="predicted"/>
<evidence type="ECO:0000256" key="1">
    <source>
        <dbReference type="SAM" id="MobiDB-lite"/>
    </source>
</evidence>
<keyword evidence="3" id="KW-1185">Reference proteome</keyword>
<evidence type="ECO:0000313" key="3">
    <source>
        <dbReference type="Proteomes" id="UP000319257"/>
    </source>
</evidence>
<dbReference type="AlphaFoldDB" id="A0A507AUJ8"/>
<dbReference type="RefSeq" id="XP_030990292.1">
    <property type="nucleotide sequence ID" value="XM_031144935.1"/>
</dbReference>
<dbReference type="EMBL" id="SKBQ01000076">
    <property type="protein sequence ID" value="TPX08581.1"/>
    <property type="molecule type" value="Genomic_DNA"/>
</dbReference>
<sequence length="111" mass="11925">MQSIHFAFKLQVLPRFRRGITELETKSPKFSSLLATVPDGQMETLSGRSWGDIGDTTGGSSNGSSTKIKPALPPPISTSSSVSMPPAPNTSRFNHATSAVLQNYWAECAKE</sequence>
<feature type="compositionally biased region" description="Polar residues" evidence="1">
    <location>
        <begin position="77"/>
        <end position="93"/>
    </location>
</feature>
<protein>
    <submittedName>
        <fullName evidence="2">Uncharacterized protein</fullName>
    </submittedName>
</protein>
<reference evidence="2 3" key="1">
    <citation type="submission" date="2019-06" db="EMBL/GenBank/DDBJ databases">
        <title>Draft genome sequence of the filamentous fungus Phialemoniopsis curvata isolated from diesel fuel.</title>
        <authorList>
            <person name="Varaljay V.A."/>
            <person name="Lyon W.J."/>
            <person name="Crouch A.L."/>
            <person name="Drake C.E."/>
            <person name="Hollomon J.M."/>
            <person name="Nadeau L.J."/>
            <person name="Nunn H.S."/>
            <person name="Stevenson B.S."/>
            <person name="Bojanowski C.L."/>
            <person name="Crookes-Goodson W.J."/>
        </authorList>
    </citation>
    <scope>NUCLEOTIDE SEQUENCE [LARGE SCALE GENOMIC DNA]</scope>
    <source>
        <strain evidence="2 3">D216</strain>
    </source>
</reference>
<name>A0A507AUJ8_9PEZI</name>
<comment type="caution">
    <text evidence="2">The sequence shown here is derived from an EMBL/GenBank/DDBJ whole genome shotgun (WGS) entry which is preliminary data.</text>
</comment>
<accession>A0A507AUJ8</accession>
<dbReference type="InParanoid" id="A0A507AUJ8"/>
<dbReference type="GeneID" id="41977367"/>
<feature type="region of interest" description="Disordered" evidence="1">
    <location>
        <begin position="41"/>
        <end position="93"/>
    </location>
</feature>